<dbReference type="Gene3D" id="3.40.640.10">
    <property type="entry name" value="Type I PLP-dependent aspartate aminotransferase-like (Major domain)"/>
    <property type="match status" value="1"/>
</dbReference>
<evidence type="ECO:0000313" key="6">
    <source>
        <dbReference type="EMBL" id="TRD23579.1"/>
    </source>
</evidence>
<organism evidence="6 7">
    <name type="scientific">Palleronia caenipelagi</name>
    <dbReference type="NCBI Taxonomy" id="2489174"/>
    <lineage>
        <taxon>Bacteria</taxon>
        <taxon>Pseudomonadati</taxon>
        <taxon>Pseudomonadota</taxon>
        <taxon>Alphaproteobacteria</taxon>
        <taxon>Rhodobacterales</taxon>
        <taxon>Roseobacteraceae</taxon>
        <taxon>Palleronia</taxon>
    </lineage>
</organism>
<dbReference type="GO" id="GO:0008483">
    <property type="term" value="F:transaminase activity"/>
    <property type="evidence" value="ECO:0007669"/>
    <property type="project" value="UniProtKB-KW"/>
</dbReference>
<dbReference type="Pfam" id="PF00202">
    <property type="entry name" value="Aminotran_3"/>
    <property type="match status" value="1"/>
</dbReference>
<dbReference type="InterPro" id="IPR015424">
    <property type="entry name" value="PyrdxlP-dep_Trfase"/>
</dbReference>
<dbReference type="InterPro" id="IPR005814">
    <property type="entry name" value="Aminotrans_3"/>
</dbReference>
<dbReference type="PANTHER" id="PTHR43094:SF1">
    <property type="entry name" value="AMINOTRANSFERASE CLASS-III"/>
    <property type="match status" value="1"/>
</dbReference>
<dbReference type="InterPro" id="IPR015422">
    <property type="entry name" value="PyrdxlP-dep_Trfase_small"/>
</dbReference>
<keyword evidence="4 5" id="KW-0663">Pyridoxal phosphate</keyword>
<dbReference type="FunFam" id="3.40.640.10:FF:000004">
    <property type="entry name" value="Acetylornithine aminotransferase"/>
    <property type="match status" value="1"/>
</dbReference>
<comment type="caution">
    <text evidence="6">The sequence shown here is derived from an EMBL/GenBank/DDBJ whole genome shotgun (WGS) entry which is preliminary data.</text>
</comment>
<dbReference type="Proteomes" id="UP000318590">
    <property type="component" value="Unassembled WGS sequence"/>
</dbReference>
<evidence type="ECO:0000256" key="5">
    <source>
        <dbReference type="RuleBase" id="RU003560"/>
    </source>
</evidence>
<dbReference type="OrthoDB" id="9801834at2"/>
<evidence type="ECO:0000256" key="3">
    <source>
        <dbReference type="ARBA" id="ARBA00022576"/>
    </source>
</evidence>
<dbReference type="GO" id="GO:0030170">
    <property type="term" value="F:pyridoxal phosphate binding"/>
    <property type="evidence" value="ECO:0007669"/>
    <property type="project" value="InterPro"/>
</dbReference>
<gene>
    <name evidence="6" type="ORF">FEV53_00755</name>
</gene>
<dbReference type="SUPFAM" id="SSF53383">
    <property type="entry name" value="PLP-dependent transferases"/>
    <property type="match status" value="1"/>
</dbReference>
<evidence type="ECO:0000256" key="4">
    <source>
        <dbReference type="ARBA" id="ARBA00022898"/>
    </source>
</evidence>
<keyword evidence="6" id="KW-0808">Transferase</keyword>
<keyword evidence="7" id="KW-1185">Reference proteome</keyword>
<reference evidence="6 7" key="1">
    <citation type="submission" date="2019-06" db="EMBL/GenBank/DDBJ databases">
        <title>Paenimaribius caenipelagi gen. nov., sp. nov., isolated from a tidal flat.</title>
        <authorList>
            <person name="Yoon J.-H."/>
        </authorList>
    </citation>
    <scope>NUCLEOTIDE SEQUENCE [LARGE SCALE GENOMIC DNA]</scope>
    <source>
        <strain evidence="6 7">JBTF-M29</strain>
    </source>
</reference>
<comment type="cofactor">
    <cofactor evidence="1">
        <name>pyridoxal 5'-phosphate</name>
        <dbReference type="ChEBI" id="CHEBI:597326"/>
    </cofactor>
</comment>
<dbReference type="InterPro" id="IPR049704">
    <property type="entry name" value="Aminotrans_3_PPA_site"/>
</dbReference>
<dbReference type="Gene3D" id="3.90.1150.10">
    <property type="entry name" value="Aspartate Aminotransferase, domain 1"/>
    <property type="match status" value="1"/>
</dbReference>
<dbReference type="AlphaFoldDB" id="A0A547QB18"/>
<evidence type="ECO:0000256" key="2">
    <source>
        <dbReference type="ARBA" id="ARBA00008954"/>
    </source>
</evidence>
<dbReference type="PIRSF" id="PIRSF000521">
    <property type="entry name" value="Transaminase_4ab_Lys_Orn"/>
    <property type="match status" value="1"/>
</dbReference>
<name>A0A547QB18_9RHOB</name>
<dbReference type="PANTHER" id="PTHR43094">
    <property type="entry name" value="AMINOTRANSFERASE"/>
    <property type="match status" value="1"/>
</dbReference>
<dbReference type="EMBL" id="VFSV01000001">
    <property type="protein sequence ID" value="TRD23579.1"/>
    <property type="molecule type" value="Genomic_DNA"/>
</dbReference>
<dbReference type="NCBIfam" id="NF005685">
    <property type="entry name" value="PRK07483.1"/>
    <property type="match status" value="1"/>
</dbReference>
<sequence length="458" mass="49101">MRRAWRAIRNARCSSPVADTAVFGRSSAALRKAVAGEGCYLIDADGRRYLDGSGGAAVSCLGHSDEKVRAAVHAQLDQVAFAHTGFFTTDVTERLARKLVENAPEGITRVYPLSGGSEAVEAALKLARQFFLEKGEPQRRHIIARRQSYHGNTLGALAAGGNAWRRENYQPLLVQCHHIAPCYPYRDQQDGESAEEYGLRVANELEEKLVELGPDSVIAFIAEPVVGATAGALAPVPGYFKRIREICDTHGILLILDEVMCGMGRTGTLFACEQDGISPDIVTIAKGLGAGYASIGAMLCQEHIYRAIADGSGAFQHGHTYHGHPLAAAAANAVLERLIDDGLVAGVNAKGDRLVAALTDRLGQHPHVGDIRGRGLFRGIELVADRETKAVLDPSRKTHARVKKAAMENGLICYPAGGTIDGKHGDHILLAPPFIISDDQIDELTDKLARAIDTALTN</sequence>
<proteinExistence type="inferred from homology"/>
<protein>
    <submittedName>
        <fullName evidence="6">Aspartate aminotransferase family protein</fullName>
    </submittedName>
</protein>
<evidence type="ECO:0000256" key="1">
    <source>
        <dbReference type="ARBA" id="ARBA00001933"/>
    </source>
</evidence>
<accession>A0A547QB18</accession>
<keyword evidence="3 6" id="KW-0032">Aminotransferase</keyword>
<dbReference type="InterPro" id="IPR015421">
    <property type="entry name" value="PyrdxlP-dep_Trfase_major"/>
</dbReference>
<evidence type="ECO:0000313" key="7">
    <source>
        <dbReference type="Proteomes" id="UP000318590"/>
    </source>
</evidence>
<dbReference type="CDD" id="cd00610">
    <property type="entry name" value="OAT_like"/>
    <property type="match status" value="1"/>
</dbReference>
<comment type="similarity">
    <text evidence="2 5">Belongs to the class-III pyridoxal-phosphate-dependent aminotransferase family.</text>
</comment>
<dbReference type="GO" id="GO:0005829">
    <property type="term" value="C:cytosol"/>
    <property type="evidence" value="ECO:0007669"/>
    <property type="project" value="TreeGrafter"/>
</dbReference>
<dbReference type="PROSITE" id="PS00600">
    <property type="entry name" value="AA_TRANSFER_CLASS_3"/>
    <property type="match status" value="1"/>
</dbReference>